<reference evidence="1 2" key="1">
    <citation type="journal article" date="2018" name="MBio">
        <title>Insights into the evolution of host association through the isolation and characterization of a novel human periodontal pathobiont, Desulfobulbus oralis.</title>
        <authorList>
            <person name="Cross K.L."/>
            <person name="Chirania P."/>
            <person name="Xiong W."/>
            <person name="Beall C.J."/>
            <person name="Elkins J.G."/>
            <person name="Giannone R.J."/>
            <person name="Griffen A.L."/>
            <person name="Guss A.M."/>
            <person name="Hettich R.L."/>
            <person name="Joshi S.S."/>
            <person name="Mokrzan E.M."/>
            <person name="Martin R.K."/>
            <person name="Zhulin I.B."/>
            <person name="Leys E.J."/>
            <person name="Podar M."/>
        </authorList>
    </citation>
    <scope>NUCLEOTIDE SEQUENCE [LARGE SCALE GENOMIC DNA]</scope>
    <source>
        <strain evidence="1 2">ORNL</strain>
    </source>
</reference>
<dbReference type="RefSeq" id="WP_104936171.1">
    <property type="nucleotide sequence ID" value="NZ_CP021255.1"/>
</dbReference>
<dbReference type="EMBL" id="CP021255">
    <property type="protein sequence ID" value="AVD70888.1"/>
    <property type="molecule type" value="Genomic_DNA"/>
</dbReference>
<dbReference type="KEGG" id="deo:CAY53_04840"/>
<evidence type="ECO:0000313" key="1">
    <source>
        <dbReference type="EMBL" id="AVD70888.1"/>
    </source>
</evidence>
<dbReference type="OrthoDB" id="5392377at2"/>
<proteinExistence type="predicted"/>
<evidence type="ECO:0008006" key="3">
    <source>
        <dbReference type="Google" id="ProtNLM"/>
    </source>
</evidence>
<gene>
    <name evidence="1" type="ORF">CAY53_04840</name>
</gene>
<name>A0A2L1GML7_9BACT</name>
<dbReference type="Pfam" id="PF09481">
    <property type="entry name" value="CRISPR_Cse1"/>
    <property type="match status" value="1"/>
</dbReference>
<protein>
    <recommendedName>
        <fullName evidence="3">Type I-E CRISPR-associated protein Cse1/CasA</fullName>
    </recommendedName>
</protein>
<evidence type="ECO:0000313" key="2">
    <source>
        <dbReference type="Proteomes" id="UP000239867"/>
    </source>
</evidence>
<sequence length="538" mass="59161">MNLAFSPWIPCIRDDGSSCLASLADCLCGASLVDVAVRPHERVALMRLFLCVAYAACGIPENYDAWLTLRQRLPEAVTHYLKQWHDSFELFHPKKPFLQVAGLCSASKPKNGKKKTADDADVDGAGEGGQVAAAKLDFALAAGNNSTLFDHSGSDQARTFPHERLALGLLTYQNFSPGGQIGSVIWGDVITSRSSNDAPCAPLSMLHTFLRGHNLPESICLNMASVDELDAYTSLGTGWQGRPLWEMFPHGPKDKDAVHNATRTFLGRLVPLARTILLARDGRTMLLGNGLTFPSFTSSQNPFPAEFSATVITHKKRNKEEQTLLGIQSGRAIWRQLHALTVKRHNGVGGCIALAHCDDSDASLGADIVVDGFARDKAKIVDTVESVFHVPGIMLRDMGHATYEEEVKRAEEMERELGNAVETWRAVIDGGWALRLKIAGKDKNKVCIRLRALACRNYWTAVEHGLPLLFQIVAFLDTPDFRPKQLAWSKLLGRSAMQAYASACSQDNERQLRGFVAGKKFLWSRARKILEQPDKEGA</sequence>
<dbReference type="InterPro" id="IPR013381">
    <property type="entry name" value="CRISPR-assoc_prot_Cse1"/>
</dbReference>
<keyword evidence="2" id="KW-1185">Reference proteome</keyword>
<dbReference type="AlphaFoldDB" id="A0A2L1GML7"/>
<dbReference type="Proteomes" id="UP000239867">
    <property type="component" value="Chromosome"/>
</dbReference>
<accession>A0A2L1GML7</accession>
<organism evidence="1 2">
    <name type="scientific">Desulfobulbus oralis</name>
    <dbReference type="NCBI Taxonomy" id="1986146"/>
    <lineage>
        <taxon>Bacteria</taxon>
        <taxon>Pseudomonadati</taxon>
        <taxon>Thermodesulfobacteriota</taxon>
        <taxon>Desulfobulbia</taxon>
        <taxon>Desulfobulbales</taxon>
        <taxon>Desulfobulbaceae</taxon>
        <taxon>Desulfobulbus</taxon>
    </lineage>
</organism>